<reference evidence="2 3" key="1">
    <citation type="submission" date="2020-02" db="EMBL/GenBank/DDBJ databases">
        <title>Draft Genome Sequence of Verrucosispora sp. Strain CWR15, Isolated from Gulf of Mexico Sponge.</title>
        <authorList>
            <person name="Kennedy S.J."/>
            <person name="Cella E."/>
            <person name="Azarian T."/>
            <person name="Baker B.J."/>
            <person name="Shaw L.N."/>
        </authorList>
    </citation>
    <scope>NUCLEOTIDE SEQUENCE [LARGE SCALE GENOMIC DNA]</scope>
    <source>
        <strain evidence="2 3">CWR15</strain>
    </source>
</reference>
<protein>
    <recommendedName>
        <fullName evidence="4">MacB-like periplasmic core domain-containing protein</fullName>
    </recommendedName>
</protein>
<feature type="compositionally biased region" description="Low complexity" evidence="1">
    <location>
        <begin position="218"/>
        <end position="234"/>
    </location>
</feature>
<evidence type="ECO:0000256" key="1">
    <source>
        <dbReference type="SAM" id="MobiDB-lite"/>
    </source>
</evidence>
<accession>A0A6M1LCU7</accession>
<dbReference type="AlphaFoldDB" id="A0A6M1LCU7"/>
<comment type="caution">
    <text evidence="2">The sequence shown here is derived from an EMBL/GenBank/DDBJ whole genome shotgun (WGS) entry which is preliminary data.</text>
</comment>
<dbReference type="RefSeq" id="WP_164449867.1">
    <property type="nucleotide sequence ID" value="NZ_SAIY01000012.1"/>
</dbReference>
<organism evidence="2 3">
    <name type="scientific">Verrucosispora sioxanthis</name>
    <dbReference type="NCBI Taxonomy" id="2499994"/>
    <lineage>
        <taxon>Bacteria</taxon>
        <taxon>Bacillati</taxon>
        <taxon>Actinomycetota</taxon>
        <taxon>Actinomycetes</taxon>
        <taxon>Micromonosporales</taxon>
        <taxon>Micromonosporaceae</taxon>
        <taxon>Micromonospora</taxon>
    </lineage>
</organism>
<gene>
    <name evidence="2" type="ORF">ENC19_26965</name>
</gene>
<evidence type="ECO:0000313" key="3">
    <source>
        <dbReference type="Proteomes" id="UP000478148"/>
    </source>
</evidence>
<proteinExistence type="predicted"/>
<dbReference type="Proteomes" id="UP000478148">
    <property type="component" value="Unassembled WGS sequence"/>
</dbReference>
<evidence type="ECO:0008006" key="4">
    <source>
        <dbReference type="Google" id="ProtNLM"/>
    </source>
</evidence>
<name>A0A6M1LCU7_9ACTN</name>
<sequence length="234" mass="24650">MQRRWYAASLDEEHLFAVGDEPPMDGGARKMFGLRAQTGVAEAAELTAGRWRTRPGGPAEVVVSGAVAETLSLRAGQRLRFAGRDGQADARIVGVFEPRDAGDPVWDDLGYALEPVVPVLDGEPYVVAGVTDWVGVDVVAAGSGVAAVSGWRYRLDERRLNAATLESVTAAVAEARRMSWSSGATVQTSLDGALSRFAGQLRAVQALPRWCRRGWSPASSADRAGGAVDGAAAT</sequence>
<feature type="region of interest" description="Disordered" evidence="1">
    <location>
        <begin position="215"/>
        <end position="234"/>
    </location>
</feature>
<evidence type="ECO:0000313" key="2">
    <source>
        <dbReference type="EMBL" id="NGM16011.1"/>
    </source>
</evidence>
<keyword evidence="3" id="KW-1185">Reference proteome</keyword>
<dbReference type="EMBL" id="SAIY01000012">
    <property type="protein sequence ID" value="NGM16011.1"/>
    <property type="molecule type" value="Genomic_DNA"/>
</dbReference>